<organism evidence="3 4">
    <name type="scientific">Quercus lobata</name>
    <name type="common">Valley oak</name>
    <dbReference type="NCBI Taxonomy" id="97700"/>
    <lineage>
        <taxon>Eukaryota</taxon>
        <taxon>Viridiplantae</taxon>
        <taxon>Streptophyta</taxon>
        <taxon>Embryophyta</taxon>
        <taxon>Tracheophyta</taxon>
        <taxon>Spermatophyta</taxon>
        <taxon>Magnoliopsida</taxon>
        <taxon>eudicotyledons</taxon>
        <taxon>Gunneridae</taxon>
        <taxon>Pentapetalae</taxon>
        <taxon>rosids</taxon>
        <taxon>fabids</taxon>
        <taxon>Fagales</taxon>
        <taxon>Fagaceae</taxon>
        <taxon>Quercus</taxon>
    </lineage>
</organism>
<dbReference type="SUPFAM" id="SSF81383">
    <property type="entry name" value="F-box domain"/>
    <property type="match status" value="1"/>
</dbReference>
<evidence type="ECO:0000313" key="3">
    <source>
        <dbReference type="EnsemblPlants" id="QL04p018599:mrna"/>
    </source>
</evidence>
<feature type="region of interest" description="Disordered" evidence="1">
    <location>
        <begin position="1"/>
        <end position="47"/>
    </location>
</feature>
<dbReference type="InterPro" id="IPR050232">
    <property type="entry name" value="FBL13/AtMIF1-like"/>
</dbReference>
<dbReference type="InterPro" id="IPR001810">
    <property type="entry name" value="F-box_dom"/>
</dbReference>
<feature type="compositionally biased region" description="Polar residues" evidence="1">
    <location>
        <begin position="1"/>
        <end position="10"/>
    </location>
</feature>
<dbReference type="InterPro" id="IPR006566">
    <property type="entry name" value="FBD"/>
</dbReference>
<evidence type="ECO:0000313" key="4">
    <source>
        <dbReference type="Proteomes" id="UP000594261"/>
    </source>
</evidence>
<dbReference type="FunCoup" id="A0A7N2LD07">
    <property type="interactions" value="1947"/>
</dbReference>
<dbReference type="InterPro" id="IPR036047">
    <property type="entry name" value="F-box-like_dom_sf"/>
</dbReference>
<protein>
    <recommendedName>
        <fullName evidence="2">FBD domain-containing protein</fullName>
    </recommendedName>
</protein>
<dbReference type="EMBL" id="LRBV02000004">
    <property type="status" value="NOT_ANNOTATED_CDS"/>
    <property type="molecule type" value="Genomic_DNA"/>
</dbReference>
<evidence type="ECO:0000256" key="1">
    <source>
        <dbReference type="SAM" id="MobiDB-lite"/>
    </source>
</evidence>
<keyword evidence="4" id="KW-1185">Reference proteome</keyword>
<dbReference type="InParanoid" id="A0A7N2LD07"/>
<dbReference type="AlphaFoldDB" id="A0A7N2LD07"/>
<dbReference type="Pfam" id="PF00646">
    <property type="entry name" value="F-box"/>
    <property type="match status" value="1"/>
</dbReference>
<dbReference type="InterPro" id="IPR053781">
    <property type="entry name" value="F-box_AtFBL13-like"/>
</dbReference>
<dbReference type="OMA" id="NEPWIPT"/>
<dbReference type="CDD" id="cd22160">
    <property type="entry name" value="F-box_AtFBL13-like"/>
    <property type="match status" value="1"/>
</dbReference>
<reference evidence="3" key="2">
    <citation type="submission" date="2021-01" db="UniProtKB">
        <authorList>
            <consortium name="EnsemblPlants"/>
        </authorList>
    </citation>
    <scope>IDENTIFICATION</scope>
</reference>
<reference evidence="3 4" key="1">
    <citation type="journal article" date="2016" name="G3 (Bethesda)">
        <title>First Draft Assembly and Annotation of the Genome of a California Endemic Oak Quercus lobata Nee (Fagaceae).</title>
        <authorList>
            <person name="Sork V.L."/>
            <person name="Fitz-Gibbon S.T."/>
            <person name="Puiu D."/>
            <person name="Crepeau M."/>
            <person name="Gugger P.F."/>
            <person name="Sherman R."/>
            <person name="Stevens K."/>
            <person name="Langley C.H."/>
            <person name="Pellegrini M."/>
            <person name="Salzberg S.L."/>
        </authorList>
    </citation>
    <scope>NUCLEOTIDE SEQUENCE [LARGE SCALE GENOMIC DNA]</scope>
    <source>
        <strain evidence="3 4">cv. SW786</strain>
    </source>
</reference>
<dbReference type="PANTHER" id="PTHR31900:SF32">
    <property type="entry name" value="F-BOX_RNI_FBD-LIKE DOMAIN PROTEIN"/>
    <property type="match status" value="1"/>
</dbReference>
<dbReference type="Gramene" id="QL04p018599:mrna">
    <property type="protein sequence ID" value="QL04p018599:mrna"/>
    <property type="gene ID" value="QL04p018599"/>
</dbReference>
<dbReference type="Proteomes" id="UP000594261">
    <property type="component" value="Chromosome 4"/>
</dbReference>
<name>A0A7N2LD07_QUELO</name>
<accession>A0A7N2LD07</accession>
<dbReference type="EnsemblPlants" id="QL04p018599:mrna">
    <property type="protein sequence ID" value="QL04p018599:mrna"/>
    <property type="gene ID" value="QL04p018599"/>
</dbReference>
<dbReference type="Gene3D" id="1.20.1280.50">
    <property type="match status" value="1"/>
</dbReference>
<dbReference type="SMART" id="SM00579">
    <property type="entry name" value="FBD"/>
    <property type="match status" value="1"/>
</dbReference>
<feature type="domain" description="FBD" evidence="2">
    <location>
        <begin position="436"/>
        <end position="518"/>
    </location>
</feature>
<proteinExistence type="predicted"/>
<evidence type="ECO:0000259" key="2">
    <source>
        <dbReference type="SMART" id="SM00579"/>
    </source>
</evidence>
<dbReference type="PANTHER" id="PTHR31900">
    <property type="entry name" value="F-BOX/RNI SUPERFAMILY PROTEIN-RELATED"/>
    <property type="match status" value="1"/>
</dbReference>
<sequence length="520" mass="60727">MEEAESSASIHSFYDRYYSTNNSEEDEEENDDHRTKSRKHAPILEEGEDRISTLPDSALLSILSFLPTQEAIKTGVLSKRWAYLWTSVPSLSFVLEDPHSNGYYNKRFDGFTKVMDRMDDFISAVDHTLLLHRAPKLRDFSVRFNYEKDLKAHLDLWVRFATTAKVNQLSLHLSPPFDLDLRGYQLPQHLYANEFVSEFNFNFCKIFPNGLLHWSSLKHLCIGQSALCDDVIRKVLMVSESLRKLVIDSYVIYMLDGNVRELELEIVAPKIHSLEILGNFEKIKCRIKDVSALVEAKLDFDMRKCHYWEDEGYKEYYEEYYEEEEGYKEYQDIVRDILESVHHVKKLTVGNWCLMIVSIMSVEHMPSPLSKCQCLTIVTSMEKWSLPGIGILLRSSPYVETLNIDFPSSLPHTPLEFLVSRYDEVDHWKSKEIYFKFLLRCLKSIKIKFFHFEGNYTKEFIFLVQFLLKKAKVLKKMVIIDALPTQNPTPDILLKFLSVAQKLLSFPRSSPHAIVMFPYP</sequence>